<dbReference type="GO" id="GO:0005886">
    <property type="term" value="C:plasma membrane"/>
    <property type="evidence" value="ECO:0007669"/>
    <property type="project" value="UniProtKB-SubCell"/>
</dbReference>
<evidence type="ECO:0000256" key="4">
    <source>
        <dbReference type="ARBA" id="ARBA00022989"/>
    </source>
</evidence>
<feature type="transmembrane region" description="Helical" evidence="7">
    <location>
        <begin position="201"/>
        <end position="228"/>
    </location>
</feature>
<evidence type="ECO:0000256" key="1">
    <source>
        <dbReference type="ARBA" id="ARBA00004651"/>
    </source>
</evidence>
<dbReference type="STRING" id="587636.SAMN05216199_1520"/>
<feature type="transmembrane region" description="Helical" evidence="7">
    <location>
        <begin position="123"/>
        <end position="150"/>
    </location>
</feature>
<accession>A0A1H9TAU3</accession>
<reference evidence="9" key="1">
    <citation type="submission" date="2016-10" db="EMBL/GenBank/DDBJ databases">
        <authorList>
            <person name="Varghese N."/>
            <person name="Submissions S."/>
        </authorList>
    </citation>
    <scope>NUCLEOTIDE SEQUENCE [LARGE SCALE GENOMIC DNA]</scope>
    <source>
        <strain evidence="9">CGMCC 1.6963</strain>
    </source>
</reference>
<dbReference type="InterPro" id="IPR019108">
    <property type="entry name" value="Caa3_assmbl_CtaG-rel"/>
</dbReference>
<gene>
    <name evidence="8" type="ORF">SAMN05216199_1520</name>
</gene>
<evidence type="ECO:0000313" key="8">
    <source>
        <dbReference type="EMBL" id="SER94375.1"/>
    </source>
</evidence>
<evidence type="ECO:0000256" key="2">
    <source>
        <dbReference type="ARBA" id="ARBA00022475"/>
    </source>
</evidence>
<keyword evidence="2" id="KW-1003">Cell membrane</keyword>
<keyword evidence="5 7" id="KW-0472">Membrane</keyword>
<evidence type="ECO:0000256" key="5">
    <source>
        <dbReference type="ARBA" id="ARBA00023136"/>
    </source>
</evidence>
<feature type="transmembrane region" description="Helical" evidence="7">
    <location>
        <begin position="20"/>
        <end position="38"/>
    </location>
</feature>
<dbReference type="AlphaFoldDB" id="A0A1H9TAU3"/>
<protein>
    <submittedName>
        <fullName evidence="8">Putative copper resistance protein D</fullName>
    </submittedName>
</protein>
<evidence type="ECO:0000256" key="6">
    <source>
        <dbReference type="SAM" id="MobiDB-lite"/>
    </source>
</evidence>
<evidence type="ECO:0000313" key="9">
    <source>
        <dbReference type="Proteomes" id="UP000199019"/>
    </source>
</evidence>
<feature type="transmembrane region" description="Helical" evidence="7">
    <location>
        <begin position="83"/>
        <end position="103"/>
    </location>
</feature>
<feature type="transmembrane region" description="Helical" evidence="7">
    <location>
        <begin position="240"/>
        <end position="262"/>
    </location>
</feature>
<dbReference type="Proteomes" id="UP000199019">
    <property type="component" value="Unassembled WGS sequence"/>
</dbReference>
<keyword evidence="3 7" id="KW-0812">Transmembrane</keyword>
<dbReference type="EMBL" id="FOHB01000002">
    <property type="protein sequence ID" value="SER94375.1"/>
    <property type="molecule type" value="Genomic_DNA"/>
</dbReference>
<organism evidence="8 9">
    <name type="scientific">Pedococcus cremeus</name>
    <dbReference type="NCBI Taxonomy" id="587636"/>
    <lineage>
        <taxon>Bacteria</taxon>
        <taxon>Bacillati</taxon>
        <taxon>Actinomycetota</taxon>
        <taxon>Actinomycetes</taxon>
        <taxon>Micrococcales</taxon>
        <taxon>Intrasporangiaceae</taxon>
        <taxon>Pedococcus</taxon>
    </lineage>
</organism>
<dbReference type="Pfam" id="PF09678">
    <property type="entry name" value="Caa3_CtaG"/>
    <property type="match status" value="1"/>
</dbReference>
<proteinExistence type="predicted"/>
<evidence type="ECO:0000256" key="7">
    <source>
        <dbReference type="SAM" id="Phobius"/>
    </source>
</evidence>
<keyword evidence="4 7" id="KW-1133">Transmembrane helix</keyword>
<name>A0A1H9TAU3_9MICO</name>
<feature type="region of interest" description="Disordered" evidence="6">
    <location>
        <begin position="318"/>
        <end position="338"/>
    </location>
</feature>
<feature type="transmembrane region" description="Helical" evidence="7">
    <location>
        <begin position="50"/>
        <end position="71"/>
    </location>
</feature>
<comment type="subcellular location">
    <subcellularLocation>
        <location evidence="1">Cell membrane</location>
        <topology evidence="1">Multi-pass membrane protein</topology>
    </subcellularLocation>
</comment>
<keyword evidence="9" id="KW-1185">Reference proteome</keyword>
<sequence length="338" mass="34798">MPAFTFGSVFTTWVASPVGIGLSVALVASYGAGIVAGARRGTGVPVLRAIVFLVLGVGSLLLAADGGLAAYRDTSFPAAAAQSAVLAAITPIGLALGDPVGVVRRALGEERAQPVLRVLSGKVARVVMFPLLASVVATALHLLLFVTPWLAESLAHAWVRELTYLVLLGTGLLFVMPLLADELVPAWCTPPLRALIGFADGLLDAVPGVVVMASPALLGAPVAAYLAAADPMYQQRVGGTAMFAIAECVGLPLLAATVVAWVRYDAKEAAAVDAALDAERLRRRAAAVADGAVLDGVAVDGSVTRDVEAELDRPWWETDPRFTRRAPHGGDPAGATDA</sequence>
<feature type="transmembrane region" description="Helical" evidence="7">
    <location>
        <begin position="162"/>
        <end position="180"/>
    </location>
</feature>
<evidence type="ECO:0000256" key="3">
    <source>
        <dbReference type="ARBA" id="ARBA00022692"/>
    </source>
</evidence>
<dbReference type="RefSeq" id="WP_177180269.1">
    <property type="nucleotide sequence ID" value="NZ_FOHB01000002.1"/>
</dbReference>